<gene>
    <name evidence="2" type="ORF">GA0074694_0809</name>
</gene>
<feature type="domain" description="DUF5753" evidence="1">
    <location>
        <begin position="53"/>
        <end position="230"/>
    </location>
</feature>
<organism evidence="2 3">
    <name type="scientific">Micromonospora inyonensis</name>
    <dbReference type="NCBI Taxonomy" id="47866"/>
    <lineage>
        <taxon>Bacteria</taxon>
        <taxon>Bacillati</taxon>
        <taxon>Actinomycetota</taxon>
        <taxon>Actinomycetes</taxon>
        <taxon>Micromonosporales</taxon>
        <taxon>Micromonosporaceae</taxon>
        <taxon>Micromonospora</taxon>
    </lineage>
</organism>
<dbReference type="Pfam" id="PF19054">
    <property type="entry name" value="DUF5753"/>
    <property type="match status" value="1"/>
</dbReference>
<name>A0A1C6RBR2_9ACTN</name>
<reference evidence="3" key="1">
    <citation type="submission" date="2016-06" db="EMBL/GenBank/DDBJ databases">
        <authorList>
            <person name="Varghese N."/>
        </authorList>
    </citation>
    <scope>NUCLEOTIDE SEQUENCE [LARGE SCALE GENOMIC DNA]</scope>
    <source>
        <strain evidence="3">DSM 46123</strain>
    </source>
</reference>
<dbReference type="EMBL" id="FMHU01000001">
    <property type="protein sequence ID" value="SCL14539.1"/>
    <property type="molecule type" value="Genomic_DNA"/>
</dbReference>
<evidence type="ECO:0000313" key="2">
    <source>
        <dbReference type="EMBL" id="SCL14539.1"/>
    </source>
</evidence>
<proteinExistence type="predicted"/>
<dbReference type="Proteomes" id="UP000198906">
    <property type="component" value="Unassembled WGS sequence"/>
</dbReference>
<protein>
    <recommendedName>
        <fullName evidence="1">DUF5753 domain-containing protein</fullName>
    </recommendedName>
</protein>
<sequence length="237" mass="26271">MHYSNKHVSAVENGLKPPKPDFLRAVDVALDTDGLLLNLWEDLVRDSGAPVWFRDWIQVEREAVSLCWYEMAVVPGLLQTEAYARAIFASGGLLKADEIERRLGARVARQDVLTRENAPQFVAVLDESLLRRAVGGPAVMREQLFHLLDLSNALPHVRLHVVPSMAGAYAGLSGPFVLATLAGGDDVAYLDNQYRGQVVDDPSALIWLRQAWESIRGEALPYGQSAKLIMEVAEQWN</sequence>
<dbReference type="STRING" id="47866.GA0074694_0809"/>
<dbReference type="AlphaFoldDB" id="A0A1C6RBR2"/>
<keyword evidence="3" id="KW-1185">Reference proteome</keyword>
<evidence type="ECO:0000259" key="1">
    <source>
        <dbReference type="Pfam" id="PF19054"/>
    </source>
</evidence>
<accession>A0A1C6RBR2</accession>
<dbReference type="InterPro" id="IPR043917">
    <property type="entry name" value="DUF5753"/>
</dbReference>
<evidence type="ECO:0000313" key="3">
    <source>
        <dbReference type="Proteomes" id="UP000198906"/>
    </source>
</evidence>